<proteinExistence type="predicted"/>
<organism evidence="3 4">
    <name type="scientific">Photobacterium aquae</name>
    <dbReference type="NCBI Taxonomy" id="1195763"/>
    <lineage>
        <taxon>Bacteria</taxon>
        <taxon>Pseudomonadati</taxon>
        <taxon>Pseudomonadota</taxon>
        <taxon>Gammaproteobacteria</taxon>
        <taxon>Vibrionales</taxon>
        <taxon>Vibrionaceae</taxon>
        <taxon>Photobacterium</taxon>
    </lineage>
</organism>
<feature type="transmembrane region" description="Helical" evidence="1">
    <location>
        <begin position="7"/>
        <end position="28"/>
    </location>
</feature>
<name>A0A0J1HBB4_9GAMM</name>
<keyword evidence="4" id="KW-1185">Reference proteome</keyword>
<gene>
    <name evidence="3" type="ORF">ABT56_01725</name>
</gene>
<dbReference type="GO" id="GO:0016020">
    <property type="term" value="C:membrane"/>
    <property type="evidence" value="ECO:0007669"/>
    <property type="project" value="InterPro"/>
</dbReference>
<evidence type="ECO:0000259" key="2">
    <source>
        <dbReference type="Pfam" id="PF01478"/>
    </source>
</evidence>
<dbReference type="Proteomes" id="UP000036097">
    <property type="component" value="Unassembled WGS sequence"/>
</dbReference>
<feature type="domain" description="Prepilin type IV endopeptidase peptidase" evidence="2">
    <location>
        <begin position="6"/>
        <end position="61"/>
    </location>
</feature>
<dbReference type="Pfam" id="PF01478">
    <property type="entry name" value="Peptidase_A24"/>
    <property type="match status" value="1"/>
</dbReference>
<dbReference type="InterPro" id="IPR000045">
    <property type="entry name" value="Prepilin_IV_endopep_pep"/>
</dbReference>
<dbReference type="GO" id="GO:0004190">
    <property type="term" value="F:aspartic-type endopeptidase activity"/>
    <property type="evidence" value="ECO:0007669"/>
    <property type="project" value="InterPro"/>
</dbReference>
<keyword evidence="1" id="KW-0472">Membrane</keyword>
<dbReference type="AlphaFoldDB" id="A0A0J1HBB4"/>
<evidence type="ECO:0000256" key="1">
    <source>
        <dbReference type="SAM" id="Phobius"/>
    </source>
</evidence>
<accession>A0A0J1HBB4</accession>
<evidence type="ECO:0000313" key="3">
    <source>
        <dbReference type="EMBL" id="KLV08948.1"/>
    </source>
</evidence>
<dbReference type="STRING" id="1195763.ABT56_01725"/>
<dbReference type="PATRIC" id="fig|1195763.3.peg.372"/>
<keyword evidence="1" id="KW-1133">Transmembrane helix</keyword>
<protein>
    <recommendedName>
        <fullName evidence="2">Prepilin type IV endopeptidase peptidase domain-containing protein</fullName>
    </recommendedName>
</protein>
<feature type="transmembrane region" description="Helical" evidence="1">
    <location>
        <begin position="48"/>
        <end position="66"/>
    </location>
</feature>
<feature type="transmembrane region" description="Helical" evidence="1">
    <location>
        <begin position="78"/>
        <end position="98"/>
    </location>
</feature>
<reference evidence="3 4" key="1">
    <citation type="submission" date="2015-05" db="EMBL/GenBank/DDBJ databases">
        <title>Photobacterium galathea sp. nov.</title>
        <authorList>
            <person name="Machado H."/>
            <person name="Gram L."/>
        </authorList>
    </citation>
    <scope>NUCLEOTIDE SEQUENCE [LARGE SCALE GENOMIC DNA]</scope>
    <source>
        <strain evidence="3 4">CGMCC 1.12159</strain>
    </source>
</reference>
<sequence>MGIYSGWLTALVVFGMTAILVEANVFGAGDSKLATVLALALPLSSLPFALWLTVMVGGGLAVFYWLKYRLIKRKLKGMDPGLPYGLAIAIGFYIPIIVQLL</sequence>
<comment type="caution">
    <text evidence="3">The sequence shown here is derived from an EMBL/GenBank/DDBJ whole genome shotgun (WGS) entry which is preliminary data.</text>
</comment>
<keyword evidence="1" id="KW-0812">Transmembrane</keyword>
<dbReference type="EMBL" id="LDOT01000002">
    <property type="protein sequence ID" value="KLV08948.1"/>
    <property type="molecule type" value="Genomic_DNA"/>
</dbReference>
<evidence type="ECO:0000313" key="4">
    <source>
        <dbReference type="Proteomes" id="UP000036097"/>
    </source>
</evidence>